<dbReference type="EMBL" id="JAFBER010000029">
    <property type="protein sequence ID" value="MBM7646783.1"/>
    <property type="molecule type" value="Genomic_DNA"/>
</dbReference>
<evidence type="ECO:0000256" key="1">
    <source>
        <dbReference type="SAM" id="Coils"/>
    </source>
</evidence>
<dbReference type="RefSeq" id="WP_205004662.1">
    <property type="nucleotide sequence ID" value="NZ_JAFBER010000029.1"/>
</dbReference>
<keyword evidence="4" id="KW-1185">Reference proteome</keyword>
<reference evidence="3 4" key="1">
    <citation type="submission" date="2021-01" db="EMBL/GenBank/DDBJ databases">
        <title>Genomic Encyclopedia of Type Strains, Phase IV (KMG-IV): sequencing the most valuable type-strain genomes for metagenomic binning, comparative biology and taxonomic classification.</title>
        <authorList>
            <person name="Goeker M."/>
        </authorList>
    </citation>
    <scope>NUCLEOTIDE SEQUENCE [LARGE SCALE GENOMIC DNA]</scope>
    <source>
        <strain evidence="3 4">DSM 28236</strain>
    </source>
</reference>
<evidence type="ECO:0000313" key="3">
    <source>
        <dbReference type="EMBL" id="MBM7646783.1"/>
    </source>
</evidence>
<organism evidence="3 4">
    <name type="scientific">Scopulibacillus daqui</name>
    <dbReference type="NCBI Taxonomy" id="1469162"/>
    <lineage>
        <taxon>Bacteria</taxon>
        <taxon>Bacillati</taxon>
        <taxon>Bacillota</taxon>
        <taxon>Bacilli</taxon>
        <taxon>Bacillales</taxon>
        <taxon>Sporolactobacillaceae</taxon>
        <taxon>Scopulibacillus</taxon>
    </lineage>
</organism>
<protein>
    <submittedName>
        <fullName evidence="3">PurR-regulated permease PerM</fullName>
    </submittedName>
</protein>
<gene>
    <name evidence="3" type="ORF">JOD45_003017</name>
</gene>
<dbReference type="Proteomes" id="UP000808914">
    <property type="component" value="Unassembled WGS sequence"/>
</dbReference>
<evidence type="ECO:0000256" key="2">
    <source>
        <dbReference type="SAM" id="Phobius"/>
    </source>
</evidence>
<feature type="coiled-coil region" evidence="1">
    <location>
        <begin position="37"/>
        <end position="64"/>
    </location>
</feature>
<name>A0ABS2Q3A3_9BACL</name>
<keyword evidence="2" id="KW-0472">Membrane</keyword>
<evidence type="ECO:0000313" key="4">
    <source>
        <dbReference type="Proteomes" id="UP000808914"/>
    </source>
</evidence>
<keyword evidence="2" id="KW-1133">Transmembrane helix</keyword>
<accession>A0ABS2Q3A3</accession>
<comment type="caution">
    <text evidence="3">The sequence shown here is derived from an EMBL/GenBank/DDBJ whole genome shotgun (WGS) entry which is preliminary data.</text>
</comment>
<keyword evidence="1" id="KW-0175">Coiled coil</keyword>
<sequence>MGSVLFFSILGLVFILSLLVIYWGIKNLFSFFMQSMNANQEDLLENLRKEIKSIKHRLDQLEKRNE</sequence>
<feature type="transmembrane region" description="Helical" evidence="2">
    <location>
        <begin position="6"/>
        <end position="25"/>
    </location>
</feature>
<keyword evidence="2" id="KW-0812">Transmembrane</keyword>
<proteinExistence type="predicted"/>